<comment type="caution">
    <text evidence="6">The sequence shown here is derived from an EMBL/GenBank/DDBJ whole genome shotgun (WGS) entry which is preliminary data.</text>
</comment>
<dbReference type="InterPro" id="IPR016035">
    <property type="entry name" value="Acyl_Trfase/lysoPLipase"/>
</dbReference>
<evidence type="ECO:0000259" key="5">
    <source>
        <dbReference type="PROSITE" id="PS51635"/>
    </source>
</evidence>
<accession>A0ABS5EYZ7</accession>
<feature type="transmembrane region" description="Helical" evidence="4">
    <location>
        <begin position="214"/>
        <end position="232"/>
    </location>
</feature>
<keyword evidence="4" id="KW-0812">Transmembrane</keyword>
<reference evidence="7" key="1">
    <citation type="journal article" date="2021" name="Syst. Appl. Microbiol.">
        <title>Roseomonas hellenica sp. nov., isolated from roots of wild-growing Alkanna tinctoria.</title>
        <authorList>
            <person name="Rat A."/>
            <person name="Naranjo H.D."/>
            <person name="Lebbe L."/>
            <person name="Cnockaert M."/>
            <person name="Krigas N."/>
            <person name="Grigoriadou K."/>
            <person name="Maloupa E."/>
            <person name="Willems A."/>
        </authorList>
    </citation>
    <scope>NUCLEOTIDE SEQUENCE [LARGE SCALE GENOMIC DNA]</scope>
    <source>
        <strain evidence="7">LMG 31523</strain>
    </source>
</reference>
<evidence type="ECO:0000256" key="4">
    <source>
        <dbReference type="SAM" id="Phobius"/>
    </source>
</evidence>
<dbReference type="Proteomes" id="UP001196870">
    <property type="component" value="Unassembled WGS sequence"/>
</dbReference>
<feature type="transmembrane region" description="Helical" evidence="4">
    <location>
        <begin position="299"/>
        <end position="317"/>
    </location>
</feature>
<keyword evidence="4" id="KW-0472">Membrane</keyword>
<feature type="transmembrane region" description="Helical" evidence="4">
    <location>
        <begin position="28"/>
        <end position="52"/>
    </location>
</feature>
<keyword evidence="4" id="KW-1133">Transmembrane helix</keyword>
<feature type="short sequence motif" description="DGA/G" evidence="2">
    <location>
        <begin position="608"/>
        <end position="610"/>
    </location>
</feature>
<comment type="caution">
    <text evidence="2">Lacks conserved residue(s) required for the propagation of feature annotation.</text>
</comment>
<dbReference type="EMBL" id="JAAGBB010000015">
    <property type="protein sequence ID" value="MBR0665453.1"/>
    <property type="molecule type" value="Genomic_DNA"/>
</dbReference>
<protein>
    <submittedName>
        <fullName evidence="6">Patatin-like phospholipase family protein</fullName>
    </submittedName>
</protein>
<keyword evidence="2" id="KW-0378">Hydrolase</keyword>
<feature type="region of interest" description="Disordered" evidence="3">
    <location>
        <begin position="1"/>
        <end position="23"/>
    </location>
</feature>
<evidence type="ECO:0000256" key="3">
    <source>
        <dbReference type="SAM" id="MobiDB-lite"/>
    </source>
</evidence>
<feature type="transmembrane region" description="Helical" evidence="4">
    <location>
        <begin position="136"/>
        <end position="155"/>
    </location>
</feature>
<sequence>MNTEAARTPPSPALKSDPRPPPRGWPPAAWSLATTLASCWPILLPYALLALLADTEQGRDAVAATAAASAFGGAGLHAALAQSFSVVFAMLAAHTLLTSPRRGARRTTATIRSFAKHDLLDTAPGMVRWKAYTIRVVPGLVGLMAGFVPLALIEWQTAAAPKLYGEQAWLGLAQLVPIASVFLFHRWLIEYRFLSGQSLLILFALLLRKRVDWSYEIILSVLALASVGILLLDLSQPILVMFIASVLGLLAAEALRRGQPLKAYVPSHAAIWACTAIALCGGVLLALDPGWWGMTAGTYVVAAVSLNAWLGFAILLWRLLGATLAGFAAILTTILVLTGPFGAATVRFVPPEPTPAISAREHALEWLRARTDDIARTRGRYPVFIVTADGGGIRSAWWTAGILARIQAMSPEFYRRSFALSGVSGGSLGVAVFAAQAAQAADGLPDRERCAAGVWPDCAEDVLRQDFLGPALAAMLTVDLPRSATRTRLLPDRAASHEVSFEEAWRSAAHAGHFEEPFGALWRGERRRFAVPLLLLNTTDADTGRRLVLAPVTLGDDTPERGDLAPLLGEREVRLSTAVLLSARFPGISPAGRVPVERAPGHEYLIADGGYADNSGGASAQEALRALLGAATELGILQRIQPVAVVITNDPVPPESPPPIPPPVRSRDIGVIGALAGPVATLDRLRQANTQRAREAFLSAVRSADGCVLDGFKLRRDETTTFVLGWMLAPQARNAMAAQLAQMESEERSALRLAAALAQPADRPLPPCPSVDPSASGNQRGAAAIVQ</sequence>
<feature type="transmembrane region" description="Helical" evidence="4">
    <location>
        <begin position="64"/>
        <end position="93"/>
    </location>
</feature>
<proteinExistence type="predicted"/>
<feature type="active site" description="Proton acceptor" evidence="2">
    <location>
        <position position="608"/>
    </location>
</feature>
<dbReference type="RefSeq" id="WP_211853125.1">
    <property type="nucleotide sequence ID" value="NZ_JAAGBB010000015.1"/>
</dbReference>
<feature type="active site" description="Nucleophile" evidence="2">
    <location>
        <position position="424"/>
    </location>
</feature>
<evidence type="ECO:0000313" key="6">
    <source>
        <dbReference type="EMBL" id="MBR0665453.1"/>
    </source>
</evidence>
<feature type="transmembrane region" description="Helical" evidence="4">
    <location>
        <begin position="167"/>
        <end position="185"/>
    </location>
</feature>
<keyword evidence="2" id="KW-0442">Lipid degradation</keyword>
<keyword evidence="7" id="KW-1185">Reference proteome</keyword>
<feature type="transmembrane region" description="Helical" evidence="4">
    <location>
        <begin position="238"/>
        <end position="255"/>
    </location>
</feature>
<feature type="domain" description="PNPLA" evidence="5">
    <location>
        <begin position="387"/>
        <end position="621"/>
    </location>
</feature>
<dbReference type="InterPro" id="IPR002641">
    <property type="entry name" value="PNPLA_dom"/>
</dbReference>
<gene>
    <name evidence="6" type="ORF">GXW71_13905</name>
</gene>
<evidence type="ECO:0000256" key="1">
    <source>
        <dbReference type="ARBA" id="ARBA00023098"/>
    </source>
</evidence>
<name>A0ABS5EYZ7_9PROT</name>
<keyword evidence="1 2" id="KW-0443">Lipid metabolism</keyword>
<evidence type="ECO:0000313" key="7">
    <source>
        <dbReference type="Proteomes" id="UP001196870"/>
    </source>
</evidence>
<organism evidence="6 7">
    <name type="scientific">Plastoroseomonas hellenica</name>
    <dbReference type="NCBI Taxonomy" id="2687306"/>
    <lineage>
        <taxon>Bacteria</taxon>
        <taxon>Pseudomonadati</taxon>
        <taxon>Pseudomonadota</taxon>
        <taxon>Alphaproteobacteria</taxon>
        <taxon>Acetobacterales</taxon>
        <taxon>Acetobacteraceae</taxon>
        <taxon>Plastoroseomonas</taxon>
    </lineage>
</organism>
<feature type="region of interest" description="Disordered" evidence="3">
    <location>
        <begin position="759"/>
        <end position="787"/>
    </location>
</feature>
<dbReference type="SUPFAM" id="SSF52151">
    <property type="entry name" value="FabD/lysophospholipase-like"/>
    <property type="match status" value="1"/>
</dbReference>
<evidence type="ECO:0000256" key="2">
    <source>
        <dbReference type="PROSITE-ProRule" id="PRU01161"/>
    </source>
</evidence>
<feature type="short sequence motif" description="GXSXG" evidence="2">
    <location>
        <begin position="422"/>
        <end position="426"/>
    </location>
</feature>
<dbReference type="PROSITE" id="PS51635">
    <property type="entry name" value="PNPLA"/>
    <property type="match status" value="1"/>
</dbReference>
<feature type="transmembrane region" description="Helical" evidence="4">
    <location>
        <begin position="324"/>
        <end position="343"/>
    </location>
</feature>
<feature type="transmembrane region" description="Helical" evidence="4">
    <location>
        <begin position="267"/>
        <end position="287"/>
    </location>
</feature>